<evidence type="ECO:0000259" key="1">
    <source>
        <dbReference type="PROSITE" id="PS51384"/>
    </source>
</evidence>
<dbReference type="EMBL" id="RBIL01000001">
    <property type="protein sequence ID" value="RKQ90760.1"/>
    <property type="molecule type" value="Genomic_DNA"/>
</dbReference>
<dbReference type="InterPro" id="IPR013113">
    <property type="entry name" value="SIP_FAD-bd"/>
</dbReference>
<dbReference type="InterPro" id="IPR017938">
    <property type="entry name" value="Riboflavin_synthase-like_b-brl"/>
</dbReference>
<dbReference type="Pfam" id="PF08021">
    <property type="entry name" value="FAD_binding_9"/>
    <property type="match status" value="1"/>
</dbReference>
<dbReference type="CDD" id="cd06193">
    <property type="entry name" value="siderophore_interacting"/>
    <property type="match status" value="1"/>
</dbReference>
<dbReference type="OrthoDB" id="3291337at2"/>
<accession>A0A660L9X7</accession>
<dbReference type="Pfam" id="PF04954">
    <property type="entry name" value="SIP"/>
    <property type="match status" value="1"/>
</dbReference>
<organism evidence="2 3">
    <name type="scientific">Solirubrobacter pauli</name>
    <dbReference type="NCBI Taxonomy" id="166793"/>
    <lineage>
        <taxon>Bacteria</taxon>
        <taxon>Bacillati</taxon>
        <taxon>Actinomycetota</taxon>
        <taxon>Thermoleophilia</taxon>
        <taxon>Solirubrobacterales</taxon>
        <taxon>Solirubrobacteraceae</taxon>
        <taxon>Solirubrobacter</taxon>
    </lineage>
</organism>
<keyword evidence="3" id="KW-1185">Reference proteome</keyword>
<dbReference type="InterPro" id="IPR017927">
    <property type="entry name" value="FAD-bd_FR_type"/>
</dbReference>
<dbReference type="InterPro" id="IPR039261">
    <property type="entry name" value="FNR_nucleotide-bd"/>
</dbReference>
<evidence type="ECO:0000313" key="2">
    <source>
        <dbReference type="EMBL" id="RKQ90760.1"/>
    </source>
</evidence>
<proteinExistence type="predicted"/>
<comment type="caution">
    <text evidence="2">The sequence shown here is derived from an EMBL/GenBank/DDBJ whole genome shotgun (WGS) entry which is preliminary data.</text>
</comment>
<dbReference type="SUPFAM" id="SSF63380">
    <property type="entry name" value="Riboflavin synthase domain-like"/>
    <property type="match status" value="1"/>
</dbReference>
<protein>
    <submittedName>
        <fullName evidence="2">NADPH-dependent ferric siderophore reductase</fullName>
    </submittedName>
</protein>
<dbReference type="PANTHER" id="PTHR30157:SF0">
    <property type="entry name" value="NADPH-DEPENDENT FERRIC-CHELATE REDUCTASE"/>
    <property type="match status" value="1"/>
</dbReference>
<dbReference type="Proteomes" id="UP000278962">
    <property type="component" value="Unassembled WGS sequence"/>
</dbReference>
<dbReference type="RefSeq" id="WP_121247796.1">
    <property type="nucleotide sequence ID" value="NZ_RBIL01000001.1"/>
</dbReference>
<gene>
    <name evidence="2" type="ORF">C8N24_0573</name>
</gene>
<reference evidence="2 3" key="1">
    <citation type="submission" date="2018-10" db="EMBL/GenBank/DDBJ databases">
        <title>Genomic Encyclopedia of Archaeal and Bacterial Type Strains, Phase II (KMG-II): from individual species to whole genera.</title>
        <authorList>
            <person name="Goeker M."/>
        </authorList>
    </citation>
    <scope>NUCLEOTIDE SEQUENCE [LARGE SCALE GENOMIC DNA]</scope>
    <source>
        <strain evidence="2 3">DSM 14954</strain>
    </source>
</reference>
<dbReference type="GO" id="GO:0016491">
    <property type="term" value="F:oxidoreductase activity"/>
    <property type="evidence" value="ECO:0007669"/>
    <property type="project" value="InterPro"/>
</dbReference>
<evidence type="ECO:0000313" key="3">
    <source>
        <dbReference type="Proteomes" id="UP000278962"/>
    </source>
</evidence>
<feature type="domain" description="FAD-binding FR-type" evidence="1">
    <location>
        <begin position="1"/>
        <end position="102"/>
    </location>
</feature>
<sequence>MLTATLKDRVQLTPRMLRLTFEVPGAAVGGRPDDWLQIFFGEPGDHERRRNYTVRDARPDEVVVDFALHEGGLAATWAREADLGEQLVWIETAGGYERPADARWQLLVGDLTALPAIGRILESTPAGLRTMVVAEVFDAADRQRWDTAADLDVRWLHGSGDGDVPSRLDDVVRSCPERLEEGYIWMAGETRTVRSARRYLRHELGLDRTRYSLTGYWLAHSEEWLERYAPIADDMAQLWERGEAEGRDPEELQDAYDNALERVGL</sequence>
<name>A0A660L9X7_9ACTN</name>
<dbReference type="InterPro" id="IPR007037">
    <property type="entry name" value="SIP_rossman_dom"/>
</dbReference>
<dbReference type="PANTHER" id="PTHR30157">
    <property type="entry name" value="FERRIC REDUCTASE, NADPH-DEPENDENT"/>
    <property type="match status" value="1"/>
</dbReference>
<dbReference type="InterPro" id="IPR039374">
    <property type="entry name" value="SIP_fam"/>
</dbReference>
<dbReference type="Gene3D" id="2.40.30.10">
    <property type="entry name" value="Translation factors"/>
    <property type="match status" value="1"/>
</dbReference>
<dbReference type="Gene3D" id="3.40.50.80">
    <property type="entry name" value="Nucleotide-binding domain of ferredoxin-NADP reductase (FNR) module"/>
    <property type="match status" value="1"/>
</dbReference>
<dbReference type="AlphaFoldDB" id="A0A660L9X7"/>
<dbReference type="PROSITE" id="PS51384">
    <property type="entry name" value="FAD_FR"/>
    <property type="match status" value="1"/>
</dbReference>